<dbReference type="SUPFAM" id="SSF48371">
    <property type="entry name" value="ARM repeat"/>
    <property type="match status" value="1"/>
</dbReference>
<dbReference type="FunFam" id="1.25.10.10:FF:000022">
    <property type="entry name" value="protein EXPORTIN 1A"/>
    <property type="match status" value="1"/>
</dbReference>
<dbReference type="GO" id="GO:0005049">
    <property type="term" value="F:nuclear export signal receptor activity"/>
    <property type="evidence" value="ECO:0007669"/>
    <property type="project" value="InterPro"/>
</dbReference>
<keyword evidence="4" id="KW-0653">Protein transport</keyword>
<name>A0A2N5STP7_9BASI</name>
<keyword evidence="9" id="KW-1185">Reference proteome</keyword>
<evidence type="ECO:0000256" key="3">
    <source>
        <dbReference type="ARBA" id="ARBA00022448"/>
    </source>
</evidence>
<dbReference type="GO" id="GO:0006611">
    <property type="term" value="P:protein export from nucleus"/>
    <property type="evidence" value="ECO:0007669"/>
    <property type="project" value="InterPro"/>
</dbReference>
<dbReference type="Pfam" id="PF18784">
    <property type="entry name" value="CRM1_repeat_2"/>
    <property type="match status" value="1"/>
</dbReference>
<feature type="domain" description="Importin N-terminal" evidence="6">
    <location>
        <begin position="82"/>
        <end position="148"/>
    </location>
</feature>
<dbReference type="InterPro" id="IPR045065">
    <property type="entry name" value="XPO1/5"/>
</dbReference>
<dbReference type="GO" id="GO:0000056">
    <property type="term" value="P:ribosomal small subunit export from nucleus"/>
    <property type="evidence" value="ECO:0007669"/>
    <property type="project" value="TreeGrafter"/>
</dbReference>
<dbReference type="OrthoDB" id="27218at2759"/>
<evidence type="ECO:0000256" key="4">
    <source>
        <dbReference type="ARBA" id="ARBA00022927"/>
    </source>
</evidence>
<protein>
    <recommendedName>
        <fullName evidence="6">Importin N-terminal domain-containing protein</fullName>
    </recommendedName>
</protein>
<dbReference type="PANTHER" id="PTHR11223:SF2">
    <property type="entry name" value="EXPORTIN-1"/>
    <property type="match status" value="1"/>
</dbReference>
<dbReference type="STRING" id="200324.A0A2N5STP7"/>
<evidence type="ECO:0000256" key="1">
    <source>
        <dbReference type="ARBA" id="ARBA00004123"/>
    </source>
</evidence>
<dbReference type="Pfam" id="PF08389">
    <property type="entry name" value="Xpo1"/>
    <property type="match status" value="1"/>
</dbReference>
<evidence type="ECO:0000259" key="6">
    <source>
        <dbReference type="PROSITE" id="PS50166"/>
    </source>
</evidence>
<evidence type="ECO:0000313" key="10">
    <source>
        <dbReference type="Proteomes" id="UP000235392"/>
    </source>
</evidence>
<keyword evidence="5" id="KW-0539">Nucleus</keyword>
<dbReference type="EMBL" id="PGCJ01000866">
    <property type="protein sequence ID" value="PLW16638.1"/>
    <property type="molecule type" value="Genomic_DNA"/>
</dbReference>
<dbReference type="InterPro" id="IPR016024">
    <property type="entry name" value="ARM-type_fold"/>
</dbReference>
<dbReference type="PROSITE" id="PS50166">
    <property type="entry name" value="IMPORTIN_B_NT"/>
    <property type="match status" value="1"/>
</dbReference>
<evidence type="ECO:0000313" key="7">
    <source>
        <dbReference type="EMBL" id="PLW16638.1"/>
    </source>
</evidence>
<evidence type="ECO:0000256" key="5">
    <source>
        <dbReference type="ARBA" id="ARBA00023242"/>
    </source>
</evidence>
<dbReference type="Pfam" id="PF18787">
    <property type="entry name" value="CRM1_repeat_3"/>
    <property type="match status" value="1"/>
</dbReference>
<keyword evidence="3" id="KW-0813">Transport</keyword>
<dbReference type="AlphaFoldDB" id="A0A2N5STP7"/>
<organism evidence="7 9">
    <name type="scientific">Puccinia coronata f. sp. avenae</name>
    <dbReference type="NCBI Taxonomy" id="200324"/>
    <lineage>
        <taxon>Eukaryota</taxon>
        <taxon>Fungi</taxon>
        <taxon>Dikarya</taxon>
        <taxon>Basidiomycota</taxon>
        <taxon>Pucciniomycotina</taxon>
        <taxon>Pucciniomycetes</taxon>
        <taxon>Pucciniales</taxon>
        <taxon>Pucciniaceae</taxon>
        <taxon>Puccinia</taxon>
    </lineage>
</organism>
<comment type="subcellular location">
    <subcellularLocation>
        <location evidence="1">Nucleus</location>
    </subcellularLocation>
</comment>
<accession>A0A2N5STP7</accession>
<dbReference type="Gene3D" id="1.25.10.10">
    <property type="entry name" value="Leucine-rich Repeat Variant"/>
    <property type="match status" value="1"/>
</dbReference>
<dbReference type="Proteomes" id="UP000235392">
    <property type="component" value="Unassembled WGS sequence"/>
</dbReference>
<dbReference type="InterPro" id="IPR014877">
    <property type="entry name" value="XPO1_C_dom"/>
</dbReference>
<dbReference type="SMART" id="SM00913">
    <property type="entry name" value="IBN_N"/>
    <property type="match status" value="1"/>
</dbReference>
<sequence>MDARSAMEQKTLISDLAFPRPFTHLFLRSLDLLFYRIAQSYIQFNLPVNAMEELLNPASDPMFIDQVVQAAFNTQGPQQKQAMAILAQFQELPDSWQKVPMILENSISQNSKYIALQIMDKLITTKWKALPETQRSGIKNFIVGYIVKMTRDEAQMVKDKAFVNKMNLILVQILKQEWPHNWPGFIPEIIASSRTSLSLCENNMVILKLLSEEIFDYSAEQMTQAKTKALKNQMCNEFSDVFQLCNEILEKATKPSLIAATLGTLLRFLNWIPLGYIFETSLIDHLINRYLEERQYRNITLRCLAEIGCIKDAGPEYDSKFILLLTMVMSSVNRILPPNTELREMWDSQPQYEQEFIMALAVFLCSFLFKNSRLLEVPQHHDLLVNVHMYLVKISQVDDRELFKVCLEYWSKLVKELYDEQQSIPTDMGPLMGIGLNLVGGAGGVGSTSSHFGGGGVGSEAQGRKFLYRDVCSNLRLVFIEKMVKPEEVLVVENDEGEVVREFLKETDTIVLYKAMREVLVYLTHLDVPDTEEIMLSKLARQVDGSEWSWNNCNTLCWAIGSISGAMNEESEKRFLVTVIKDLLGLTELKRGKDNKAIVASDIMYIVGQYPRFLKAHWKFLKTVVNKLFEFMHETHEGVQDMACDTFIKIAQKCRRHFITQQPGEQEPFVDEIVRNLDKITEDLSPQQIHTFYEAVGHMIAAQPNRPVQERLIAGLMRAPNAVWDRLMQQSAASVDVLANPDNIKLLSNVLKCNVSACMSIGSFFQPQIVRIYMDMLGLYKAVSGIISETVAAEGIIATKTPKVRGLRTIKKEILKLVDTHIRRAEDLNNLNDTLLPPLLDAVLGDYNRNIPAARDAEVLNVVSTIVIRLGPLLTGKVAAILELVFEPTLTMINQDFSEFPEHRVGFFKLLRAIDASCFTALLALEPNRFKLMMDSVIWAIKHITRDIADVGLAILLELFTNIATHTDPPTAAAFFQQYYLGILQDIFFVLTDADHKSGFKGQSQVLARMWGLVESASIAGPLFNPAEHDATMDNARFLKEYTFNLLSTAFPHVQPLIIQQFITGCSETYNDAARFKSNLRDFLISLREYSGTSDGQHHDLFQEDKEALAAAKAQEQAAIPGMIKPSEIKDEDEEIL</sequence>
<evidence type="ECO:0000313" key="8">
    <source>
        <dbReference type="EMBL" id="PLW31672.1"/>
    </source>
</evidence>
<dbReference type="InterPro" id="IPR041235">
    <property type="entry name" value="Exp1_repeat_2"/>
</dbReference>
<gene>
    <name evidence="7" type="ORF">PCANC_10410</name>
    <name evidence="8" type="ORF">PCASD_10909</name>
</gene>
<dbReference type="Pfam" id="PF18777">
    <property type="entry name" value="CRM1_repeat"/>
    <property type="match status" value="1"/>
</dbReference>
<dbReference type="GO" id="GO:0005634">
    <property type="term" value="C:nucleus"/>
    <property type="evidence" value="ECO:0007669"/>
    <property type="project" value="UniProtKB-SubCell"/>
</dbReference>
<dbReference type="InterPro" id="IPR013598">
    <property type="entry name" value="Exportin-1/Importin-b-like"/>
</dbReference>
<dbReference type="InterPro" id="IPR041123">
    <property type="entry name" value="CRM1_repeat"/>
</dbReference>
<dbReference type="GO" id="GO:0000055">
    <property type="term" value="P:ribosomal large subunit export from nucleus"/>
    <property type="evidence" value="ECO:0007669"/>
    <property type="project" value="TreeGrafter"/>
</dbReference>
<proteinExistence type="inferred from homology"/>
<evidence type="ECO:0000313" key="9">
    <source>
        <dbReference type="Proteomes" id="UP000235388"/>
    </source>
</evidence>
<dbReference type="InterPro" id="IPR011989">
    <property type="entry name" value="ARM-like"/>
</dbReference>
<dbReference type="Proteomes" id="UP000235388">
    <property type="component" value="Unassembled WGS sequence"/>
</dbReference>
<comment type="similarity">
    <text evidence="2">Belongs to the exportin family.</text>
</comment>
<dbReference type="PANTHER" id="PTHR11223">
    <property type="entry name" value="EXPORTIN 1/5"/>
    <property type="match status" value="1"/>
</dbReference>
<dbReference type="SMART" id="SM01102">
    <property type="entry name" value="CRM1_C"/>
    <property type="match status" value="1"/>
</dbReference>
<dbReference type="GO" id="GO:0005737">
    <property type="term" value="C:cytoplasm"/>
    <property type="evidence" value="ECO:0007669"/>
    <property type="project" value="TreeGrafter"/>
</dbReference>
<dbReference type="InterPro" id="IPR001494">
    <property type="entry name" value="Importin-beta_N"/>
</dbReference>
<comment type="caution">
    <text evidence="7">The sequence shown here is derived from an EMBL/GenBank/DDBJ whole genome shotgun (WGS) entry which is preliminary data.</text>
</comment>
<dbReference type="Pfam" id="PF08767">
    <property type="entry name" value="CRM1_C"/>
    <property type="match status" value="1"/>
</dbReference>
<evidence type="ECO:0000256" key="2">
    <source>
        <dbReference type="ARBA" id="ARBA00009466"/>
    </source>
</evidence>
<dbReference type="GO" id="GO:0031267">
    <property type="term" value="F:small GTPase binding"/>
    <property type="evidence" value="ECO:0007669"/>
    <property type="project" value="InterPro"/>
</dbReference>
<dbReference type="InterPro" id="IPR040485">
    <property type="entry name" value="XPO1_repeat_3"/>
</dbReference>
<dbReference type="EMBL" id="PGCI01000263">
    <property type="protein sequence ID" value="PLW31672.1"/>
    <property type="molecule type" value="Genomic_DNA"/>
</dbReference>
<reference evidence="9 10" key="1">
    <citation type="submission" date="2017-11" db="EMBL/GenBank/DDBJ databases">
        <title>De novo assembly and phasing of dikaryotic genomes from two isolates of Puccinia coronata f. sp. avenae, the causal agent of oat crown rust.</title>
        <authorList>
            <person name="Miller M.E."/>
            <person name="Zhang Y."/>
            <person name="Omidvar V."/>
            <person name="Sperschneider J."/>
            <person name="Schwessinger B."/>
            <person name="Raley C."/>
            <person name="Palmer J.M."/>
            <person name="Garnica D."/>
            <person name="Upadhyaya N."/>
            <person name="Rathjen J."/>
            <person name="Taylor J.M."/>
            <person name="Park R.F."/>
            <person name="Dodds P.N."/>
            <person name="Hirsch C.D."/>
            <person name="Kianian S.F."/>
            <person name="Figueroa M."/>
        </authorList>
    </citation>
    <scope>NUCLEOTIDE SEQUENCE [LARGE SCALE GENOMIC DNA]</scope>
    <source>
        <strain evidence="7">12NC29</strain>
        <strain evidence="8">12SD80</strain>
    </source>
</reference>
<dbReference type="Pfam" id="PF03810">
    <property type="entry name" value="IBN_N"/>
    <property type="match status" value="1"/>
</dbReference>